<reference evidence="2" key="2">
    <citation type="submission" date="2023-06" db="EMBL/GenBank/DDBJ databases">
        <authorList>
            <consortium name="Lawrence Berkeley National Laboratory"/>
            <person name="Haridas S."/>
            <person name="Hensen N."/>
            <person name="Bonometti L."/>
            <person name="Westerberg I."/>
            <person name="Brannstrom I.O."/>
            <person name="Guillou S."/>
            <person name="Cros-Aarteil S."/>
            <person name="Calhoun S."/>
            <person name="Kuo A."/>
            <person name="Mondo S."/>
            <person name="Pangilinan J."/>
            <person name="Riley R."/>
            <person name="Labutti K."/>
            <person name="Andreopoulos B."/>
            <person name="Lipzen A."/>
            <person name="Chen C."/>
            <person name="Yanf M."/>
            <person name="Daum C."/>
            <person name="Ng V."/>
            <person name="Clum A."/>
            <person name="Steindorff A."/>
            <person name="Ohm R."/>
            <person name="Martin F."/>
            <person name="Silar P."/>
            <person name="Natvig D."/>
            <person name="Lalanne C."/>
            <person name="Gautier V."/>
            <person name="Ament-Velasquez S.L."/>
            <person name="Kruys A."/>
            <person name="Hutchinson M.I."/>
            <person name="Powell A.J."/>
            <person name="Barry K."/>
            <person name="Miller A.N."/>
            <person name="Grigoriev I.V."/>
            <person name="Debuchy R."/>
            <person name="Gladieux P."/>
            <person name="Thoren M.H."/>
            <person name="Johannesson H."/>
        </authorList>
    </citation>
    <scope>NUCLEOTIDE SEQUENCE</scope>
    <source>
        <strain evidence="2">CBS 958.72</strain>
    </source>
</reference>
<evidence type="ECO:0008006" key="4">
    <source>
        <dbReference type="Google" id="ProtNLM"/>
    </source>
</evidence>
<reference evidence="2" key="1">
    <citation type="journal article" date="2023" name="Mol. Phylogenet. Evol.">
        <title>Genome-scale phylogeny and comparative genomics of the fungal order Sordariales.</title>
        <authorList>
            <person name="Hensen N."/>
            <person name="Bonometti L."/>
            <person name="Westerberg I."/>
            <person name="Brannstrom I.O."/>
            <person name="Guillou S."/>
            <person name="Cros-Aarteil S."/>
            <person name="Calhoun S."/>
            <person name="Haridas S."/>
            <person name="Kuo A."/>
            <person name="Mondo S."/>
            <person name="Pangilinan J."/>
            <person name="Riley R."/>
            <person name="LaButti K."/>
            <person name="Andreopoulos B."/>
            <person name="Lipzen A."/>
            <person name="Chen C."/>
            <person name="Yan M."/>
            <person name="Daum C."/>
            <person name="Ng V."/>
            <person name="Clum A."/>
            <person name="Steindorff A."/>
            <person name="Ohm R.A."/>
            <person name="Martin F."/>
            <person name="Silar P."/>
            <person name="Natvig D.O."/>
            <person name="Lalanne C."/>
            <person name="Gautier V."/>
            <person name="Ament-Velasquez S.L."/>
            <person name="Kruys A."/>
            <person name="Hutchinson M.I."/>
            <person name="Powell A.J."/>
            <person name="Barry K."/>
            <person name="Miller A.N."/>
            <person name="Grigoriev I.V."/>
            <person name="Debuchy R."/>
            <person name="Gladieux P."/>
            <person name="Hiltunen Thoren M."/>
            <person name="Johannesson H."/>
        </authorList>
    </citation>
    <scope>NUCLEOTIDE SEQUENCE</scope>
    <source>
        <strain evidence="2">CBS 958.72</strain>
    </source>
</reference>
<organism evidence="2 3">
    <name type="scientific">Lasiosphaeria ovina</name>
    <dbReference type="NCBI Taxonomy" id="92902"/>
    <lineage>
        <taxon>Eukaryota</taxon>
        <taxon>Fungi</taxon>
        <taxon>Dikarya</taxon>
        <taxon>Ascomycota</taxon>
        <taxon>Pezizomycotina</taxon>
        <taxon>Sordariomycetes</taxon>
        <taxon>Sordariomycetidae</taxon>
        <taxon>Sordariales</taxon>
        <taxon>Lasiosphaeriaceae</taxon>
        <taxon>Lasiosphaeria</taxon>
    </lineage>
</organism>
<evidence type="ECO:0000313" key="2">
    <source>
        <dbReference type="EMBL" id="KAK3371403.1"/>
    </source>
</evidence>
<name>A0AAE0K743_9PEZI</name>
<feature type="region of interest" description="Disordered" evidence="1">
    <location>
        <begin position="156"/>
        <end position="261"/>
    </location>
</feature>
<sequence length="261" mass="27390">MNKNWNDRADKDLFFTILSVKNIGVISGAEWTTIGNHMRSMGYGFTNEGCRQHFQGLRRASNKIDPPANPPPSDPVRKVDPTLNPITRRPGPGRGRPRKQGSAGAQGGQGSASASPVVPGFSGVPHQAPVAGMHGFIGVHNMHGLPGVHGLPMSGVPGDVSGLPSSGGVQVGQGGEALQSPAEGSSSMGEEQTPVHDDIAVDPSLEDHDHDEQPAKRPRLDNGQDTTPLEDEAVMNALAAHNNSNPPQGHGYTTDFNYGEA</sequence>
<gene>
    <name evidence="2" type="ORF">B0T24DRAFT_650379</name>
</gene>
<feature type="region of interest" description="Disordered" evidence="1">
    <location>
        <begin position="60"/>
        <end position="121"/>
    </location>
</feature>
<dbReference type="Proteomes" id="UP001287356">
    <property type="component" value="Unassembled WGS sequence"/>
</dbReference>
<dbReference type="EMBL" id="JAULSN010000005">
    <property type="protein sequence ID" value="KAK3371403.1"/>
    <property type="molecule type" value="Genomic_DNA"/>
</dbReference>
<protein>
    <recommendedName>
        <fullName evidence="4">Myb-like domain-containing protein</fullName>
    </recommendedName>
</protein>
<feature type="compositionally biased region" description="Basic and acidic residues" evidence="1">
    <location>
        <begin position="193"/>
        <end position="222"/>
    </location>
</feature>
<accession>A0AAE0K743</accession>
<evidence type="ECO:0000313" key="3">
    <source>
        <dbReference type="Proteomes" id="UP001287356"/>
    </source>
</evidence>
<proteinExistence type="predicted"/>
<comment type="caution">
    <text evidence="2">The sequence shown here is derived from an EMBL/GenBank/DDBJ whole genome shotgun (WGS) entry which is preliminary data.</text>
</comment>
<keyword evidence="3" id="KW-1185">Reference proteome</keyword>
<evidence type="ECO:0000256" key="1">
    <source>
        <dbReference type="SAM" id="MobiDB-lite"/>
    </source>
</evidence>
<dbReference type="AlphaFoldDB" id="A0AAE0K743"/>